<dbReference type="RefSeq" id="WP_120117755.1">
    <property type="nucleotide sequence ID" value="NZ_BORI01000011.1"/>
</dbReference>
<reference evidence="1 4" key="2">
    <citation type="submission" date="2021-03" db="EMBL/GenBank/DDBJ databases">
        <title>Antimicrobial resistance genes in bacteria isolated from Japanese honey, and their potential for conferring macrolide and lincosamide resistance in the American foulbrood pathogen Paenibacillus larvae.</title>
        <authorList>
            <person name="Okamoto M."/>
            <person name="Kumagai M."/>
            <person name="Kanamori H."/>
            <person name="Takamatsu D."/>
        </authorList>
    </citation>
    <scope>NUCLEOTIDE SEQUENCE [LARGE SCALE GENOMIC DNA]</scope>
    <source>
        <strain evidence="1 4">J6TS1</strain>
    </source>
</reference>
<accession>A0A429X3Q0</accession>
<keyword evidence="4" id="KW-1185">Reference proteome</keyword>
<reference evidence="2 3" key="1">
    <citation type="submission" date="2018-12" db="EMBL/GenBank/DDBJ databases">
        <authorList>
            <person name="Sun L."/>
            <person name="Chen Z."/>
        </authorList>
    </citation>
    <scope>NUCLEOTIDE SEQUENCE [LARGE SCALE GENOMIC DNA]</scope>
    <source>
        <strain evidence="2 3">LMG 29736</strain>
    </source>
</reference>
<protein>
    <submittedName>
        <fullName evidence="2">Uncharacterized protein</fullName>
    </submittedName>
</protein>
<evidence type="ECO:0000313" key="2">
    <source>
        <dbReference type="EMBL" id="RST58006.1"/>
    </source>
</evidence>
<evidence type="ECO:0000313" key="1">
    <source>
        <dbReference type="EMBL" id="GIN98191.1"/>
    </source>
</evidence>
<sequence length="81" mass="9383">MDKLPKRVLYNPNGSFVMKQWDDSVIVKRKQESAIGLKNVVGMNSIQSSPNDIPLMDEPEVYEDHYLEESGSNWVTELDYY</sequence>
<dbReference type="EMBL" id="QYTW02000025">
    <property type="protein sequence ID" value="RST58006.1"/>
    <property type="molecule type" value="Genomic_DNA"/>
</dbReference>
<proteinExistence type="predicted"/>
<evidence type="ECO:0000313" key="3">
    <source>
        <dbReference type="Proteomes" id="UP000287296"/>
    </source>
</evidence>
<dbReference type="Proteomes" id="UP000287296">
    <property type="component" value="Unassembled WGS sequence"/>
</dbReference>
<evidence type="ECO:0000313" key="4">
    <source>
        <dbReference type="Proteomes" id="UP000680670"/>
    </source>
</evidence>
<dbReference type="AlphaFoldDB" id="A0A429X3Q0"/>
<organism evidence="2 3">
    <name type="scientific">Siminovitchia terrae</name>
    <name type="common">Bacillus terrae</name>
    <dbReference type="NCBI Taxonomy" id="1914933"/>
    <lineage>
        <taxon>Bacteria</taxon>
        <taxon>Bacillati</taxon>
        <taxon>Bacillota</taxon>
        <taxon>Bacilli</taxon>
        <taxon>Bacillales</taxon>
        <taxon>Bacillaceae</taxon>
        <taxon>Siminovitchia</taxon>
    </lineage>
</organism>
<dbReference type="OrthoDB" id="2935815at2"/>
<name>A0A429X3Q0_SIMTE</name>
<dbReference type="EMBL" id="BORJ01000013">
    <property type="protein sequence ID" value="GIN98191.1"/>
    <property type="molecule type" value="Genomic_DNA"/>
</dbReference>
<comment type="caution">
    <text evidence="2">The sequence shown here is derived from an EMBL/GenBank/DDBJ whole genome shotgun (WGS) entry which is preliminary data.</text>
</comment>
<gene>
    <name evidence="2" type="ORF">D5F11_019660</name>
    <name evidence="1" type="ORF">J6TS1_40610</name>
</gene>
<dbReference type="Proteomes" id="UP000680670">
    <property type="component" value="Unassembled WGS sequence"/>
</dbReference>